<evidence type="ECO:0000256" key="1">
    <source>
        <dbReference type="SAM" id="Phobius"/>
    </source>
</evidence>
<feature type="transmembrane region" description="Helical" evidence="1">
    <location>
        <begin position="45"/>
        <end position="63"/>
    </location>
</feature>
<protein>
    <recommendedName>
        <fullName evidence="3">VanZ family protein</fullName>
    </recommendedName>
</protein>
<gene>
    <name evidence="2" type="ORF">ENR15_17785</name>
</gene>
<dbReference type="AlphaFoldDB" id="A0A7C3VNU3"/>
<organism evidence="2">
    <name type="scientific">Planktothricoides sp. SpSt-374</name>
    <dbReference type="NCBI Taxonomy" id="2282167"/>
    <lineage>
        <taxon>Bacteria</taxon>
        <taxon>Bacillati</taxon>
        <taxon>Cyanobacteriota</taxon>
        <taxon>Cyanophyceae</taxon>
        <taxon>Oscillatoriophycideae</taxon>
        <taxon>Oscillatoriales</taxon>
        <taxon>Oscillatoriaceae</taxon>
        <taxon>Planktothricoides</taxon>
    </lineage>
</organism>
<reference evidence="2" key="1">
    <citation type="journal article" date="2020" name="mSystems">
        <title>Genome- and Community-Level Interaction Insights into Carbon Utilization and Element Cycling Functions of Hydrothermarchaeota in Hydrothermal Sediment.</title>
        <authorList>
            <person name="Zhou Z."/>
            <person name="Liu Y."/>
            <person name="Xu W."/>
            <person name="Pan J."/>
            <person name="Luo Z.H."/>
            <person name="Li M."/>
        </authorList>
    </citation>
    <scope>NUCLEOTIDE SEQUENCE [LARGE SCALE GENOMIC DNA]</scope>
    <source>
        <strain evidence="2">SpSt-374</strain>
    </source>
</reference>
<evidence type="ECO:0000313" key="2">
    <source>
        <dbReference type="EMBL" id="HGG02438.1"/>
    </source>
</evidence>
<accession>A0A7C3VNU3</accession>
<keyword evidence="1" id="KW-0472">Membrane</keyword>
<keyword evidence="1" id="KW-1133">Transmembrane helix</keyword>
<comment type="caution">
    <text evidence="2">The sequence shown here is derived from an EMBL/GenBank/DDBJ whole genome shotgun (WGS) entry which is preliminary data.</text>
</comment>
<keyword evidence="1" id="KW-0812">Transmembrane</keyword>
<feature type="transmembrane region" description="Helical" evidence="1">
    <location>
        <begin position="109"/>
        <end position="127"/>
    </location>
</feature>
<evidence type="ECO:0008006" key="3">
    <source>
        <dbReference type="Google" id="ProtNLM"/>
    </source>
</evidence>
<name>A0A7C3VNU3_9CYAN</name>
<feature type="transmembrane region" description="Helical" evidence="1">
    <location>
        <begin position="70"/>
        <end position="89"/>
    </location>
</feature>
<proteinExistence type="predicted"/>
<feature type="transmembrane region" description="Helical" evidence="1">
    <location>
        <begin position="12"/>
        <end position="39"/>
    </location>
</feature>
<dbReference type="EMBL" id="DSPX01000183">
    <property type="protein sequence ID" value="HGG02438.1"/>
    <property type="molecule type" value="Genomic_DNA"/>
</dbReference>
<sequence length="131" mass="15124">MRKTPVKLSRKWLMAGWCYFGLLLGIMLAADFGILPVALLSKIPHYDLIGHFWLYGIGSFVSHRALGQRMLVLVGYPLPLGPLVFAIFTVMEEMLQQILPHRTYNLFDMGASLLGIVIFYCLGEWWWRHRL</sequence>